<evidence type="ECO:0000256" key="1">
    <source>
        <dbReference type="SAM" id="Coils"/>
    </source>
</evidence>
<dbReference type="InterPro" id="IPR057251">
    <property type="entry name" value="FP_C"/>
</dbReference>
<dbReference type="SUPFAM" id="SSF57903">
    <property type="entry name" value="FYVE/PHD zinc finger"/>
    <property type="match status" value="1"/>
</dbReference>
<evidence type="ECO:0000313" key="3">
    <source>
        <dbReference type="EMBL" id="KAH9634360.1"/>
    </source>
</evidence>
<organism evidence="3 4">
    <name type="scientific">Spodoptera exigua</name>
    <name type="common">Beet armyworm</name>
    <name type="synonym">Noctua fulgens</name>
    <dbReference type="NCBI Taxonomy" id="7107"/>
    <lineage>
        <taxon>Eukaryota</taxon>
        <taxon>Metazoa</taxon>
        <taxon>Ecdysozoa</taxon>
        <taxon>Arthropoda</taxon>
        <taxon>Hexapoda</taxon>
        <taxon>Insecta</taxon>
        <taxon>Pterygota</taxon>
        <taxon>Neoptera</taxon>
        <taxon>Endopterygota</taxon>
        <taxon>Lepidoptera</taxon>
        <taxon>Glossata</taxon>
        <taxon>Ditrysia</taxon>
        <taxon>Noctuoidea</taxon>
        <taxon>Noctuidae</taxon>
        <taxon>Amphipyrinae</taxon>
        <taxon>Spodoptera</taxon>
    </lineage>
</organism>
<accession>A0A922MCC3</accession>
<dbReference type="Gene3D" id="1.20.5.2280">
    <property type="match status" value="1"/>
</dbReference>
<dbReference type="Gene3D" id="3.30.40.10">
    <property type="entry name" value="Zinc/RING finger domain, C3HC4 (zinc finger)"/>
    <property type="match status" value="1"/>
</dbReference>
<dbReference type="InterPro" id="IPR013083">
    <property type="entry name" value="Znf_RING/FYVE/PHD"/>
</dbReference>
<dbReference type="InterPro" id="IPR004244">
    <property type="entry name" value="Transposase_22"/>
</dbReference>
<gene>
    <name evidence="3" type="ORF">HF086_010840</name>
</gene>
<dbReference type="AlphaFoldDB" id="A0A922MCC3"/>
<name>A0A922MCC3_SPOEX</name>
<dbReference type="Gene3D" id="3.30.70.1820">
    <property type="entry name" value="L1 transposable element, RRM domain"/>
    <property type="match status" value="1"/>
</dbReference>
<feature type="coiled-coil region" evidence="1">
    <location>
        <begin position="109"/>
        <end position="157"/>
    </location>
</feature>
<dbReference type="Proteomes" id="UP000814243">
    <property type="component" value="Unassembled WGS sequence"/>
</dbReference>
<keyword evidence="1" id="KW-0175">Coiled coil</keyword>
<comment type="caution">
    <text evidence="3">The sequence shown here is derived from an EMBL/GenBank/DDBJ whole genome shotgun (WGS) entry which is preliminary data.</text>
</comment>
<sequence>MPAVKCGGCAKYLSPIDAAKCNQCDALYHRACVCLPSTGPISTTWRCPECNKNLRRDNKADTPVRARAAQVEEHLSSEELMETSTISCTTLDTTNNLSPDLAVELRQFKEELRGEFRLMHQEFQQLRSEMAQLKESIKTSDERMESLEVRVGSLEQRLEQKILPDKGILENTIDELRCQLNDRDQELLLNDIEISGIPECKDESALHLVKVLGTKLGVIVDERDVVHVERVGSTHRNRTTTSISADPASRRPRSISVRFARRVTRDALLRAARVRRGMTTQDLDISGQAHRVYVNERLTRTNRQLFYLARQAGTRGNWRYVWTKDGRILARKEDGLRTERVRSEADIVRIFG</sequence>
<proteinExistence type="predicted"/>
<dbReference type="Pfam" id="PF25298">
    <property type="entry name" value="Baculo_FP_2nd"/>
    <property type="match status" value="1"/>
</dbReference>
<protein>
    <recommendedName>
        <fullName evidence="2">FP protein C-terminal domain-containing protein</fullName>
    </recommendedName>
</protein>
<evidence type="ECO:0000259" key="2">
    <source>
        <dbReference type="Pfam" id="PF25298"/>
    </source>
</evidence>
<evidence type="ECO:0000313" key="4">
    <source>
        <dbReference type="Proteomes" id="UP000814243"/>
    </source>
</evidence>
<dbReference type="InterPro" id="IPR011011">
    <property type="entry name" value="Znf_FYVE_PHD"/>
</dbReference>
<feature type="domain" description="FP protein C-terminal" evidence="2">
    <location>
        <begin position="299"/>
        <end position="350"/>
    </location>
</feature>
<dbReference type="EMBL" id="JACEFF010000612">
    <property type="protein sequence ID" value="KAH9634360.1"/>
    <property type="molecule type" value="Genomic_DNA"/>
</dbReference>
<reference evidence="3" key="1">
    <citation type="journal article" date="2021" name="G3 (Bethesda)">
        <title>Genome and transcriptome analysis of the beet armyworm Spodoptera exigua reveals targets for pest control. .</title>
        <authorList>
            <person name="Simon S."/>
            <person name="Breeschoten T."/>
            <person name="Jansen H.J."/>
            <person name="Dirks R.P."/>
            <person name="Schranz M.E."/>
            <person name="Ros V.I.D."/>
        </authorList>
    </citation>
    <scope>NUCLEOTIDE SEQUENCE</scope>
    <source>
        <strain evidence="3">TB_SE_WUR_2020</strain>
    </source>
</reference>
<dbReference type="PANTHER" id="PTHR11505">
    <property type="entry name" value="L1 TRANSPOSABLE ELEMENT-RELATED"/>
    <property type="match status" value="1"/>
</dbReference>